<evidence type="ECO:0000313" key="2">
    <source>
        <dbReference type="Proteomes" id="UP001162060"/>
    </source>
</evidence>
<accession>A0AAV1U2P2</accession>
<organism evidence="1 2">
    <name type="scientific">Peronospora matthiolae</name>
    <dbReference type="NCBI Taxonomy" id="2874970"/>
    <lineage>
        <taxon>Eukaryota</taxon>
        <taxon>Sar</taxon>
        <taxon>Stramenopiles</taxon>
        <taxon>Oomycota</taxon>
        <taxon>Peronosporomycetes</taxon>
        <taxon>Peronosporales</taxon>
        <taxon>Peronosporaceae</taxon>
        <taxon>Peronospora</taxon>
    </lineage>
</organism>
<dbReference type="AlphaFoldDB" id="A0AAV1U2P2"/>
<gene>
    <name evidence="1" type="ORF">PM001_LOCUS13068</name>
</gene>
<proteinExistence type="predicted"/>
<evidence type="ECO:0008006" key="3">
    <source>
        <dbReference type="Google" id="ProtNLM"/>
    </source>
</evidence>
<protein>
    <recommendedName>
        <fullName evidence="3">Reverse transcriptase Ty1/copia-type domain-containing protein</fullName>
    </recommendedName>
</protein>
<reference evidence="1" key="1">
    <citation type="submission" date="2024-01" db="EMBL/GenBank/DDBJ databases">
        <authorList>
            <person name="Webb A."/>
        </authorList>
    </citation>
    <scope>NUCLEOTIDE SEQUENCE</scope>
    <source>
        <strain evidence="1">Pm1</strain>
    </source>
</reference>
<dbReference type="EMBL" id="CAKLBY020000118">
    <property type="protein sequence ID" value="CAK7927918.1"/>
    <property type="molecule type" value="Genomic_DNA"/>
</dbReference>
<name>A0AAV1U2P2_9STRA</name>
<evidence type="ECO:0000313" key="1">
    <source>
        <dbReference type="EMBL" id="CAK7927918.1"/>
    </source>
</evidence>
<comment type="caution">
    <text evidence="1">The sequence shown here is derived from an EMBL/GenBank/DDBJ whole genome shotgun (WGS) entry which is preliminary data.</text>
</comment>
<dbReference type="Proteomes" id="UP001162060">
    <property type="component" value="Unassembled WGS sequence"/>
</dbReference>
<sequence length="70" mass="7822">MDLGTVKLILVLPRRWNVPVRHGDVPNAYVKADKEEHLDIYIKVPKGMSLGENELESLGVKTLSDLALLL</sequence>